<gene>
    <name evidence="3" type="ORF">V6X64_06835</name>
</gene>
<dbReference type="SMART" id="SM00834">
    <property type="entry name" value="CxxC_CXXC_SSSS"/>
    <property type="match status" value="1"/>
</dbReference>
<reference evidence="3 4" key="1">
    <citation type="submission" date="2024-02" db="EMBL/GenBank/DDBJ databases">
        <title>New especies of Spiribacter isolated from saline water.</title>
        <authorList>
            <person name="Leon M.J."/>
            <person name="De La Haba R."/>
            <person name="Sanchez-Porro C."/>
            <person name="Ventosa A."/>
        </authorList>
    </citation>
    <scope>NUCLEOTIDE SEQUENCE [LARGE SCALE GENOMIC DNA]</scope>
    <source>
        <strain evidence="4">ag22IC4-227</strain>
    </source>
</reference>
<name>A0ABV3S9A2_9GAMM</name>
<keyword evidence="4" id="KW-1185">Reference proteome</keyword>
<sequence>MPIYEYVCDDCGHELEALQGINDEMLTDCPECHHAALRRKISAAAFRLKGGGWYETDFKRDNRRNIAGEGASDSKSGGKAEGGKAEGGKSADGGAKSSDGAKAGSGKAKSGDTNSAGGKSGKSSAKAD</sequence>
<feature type="compositionally biased region" description="Low complexity" evidence="1">
    <location>
        <begin position="115"/>
        <end position="128"/>
    </location>
</feature>
<dbReference type="NCBIfam" id="TIGR02605">
    <property type="entry name" value="CxxC_CxxC_SSSS"/>
    <property type="match status" value="1"/>
</dbReference>
<proteinExistence type="predicted"/>
<dbReference type="Pfam" id="PF09723">
    <property type="entry name" value="Zn_ribbon_8"/>
    <property type="match status" value="1"/>
</dbReference>
<feature type="region of interest" description="Disordered" evidence="1">
    <location>
        <begin position="59"/>
        <end position="128"/>
    </location>
</feature>
<feature type="compositionally biased region" description="Low complexity" evidence="1">
    <location>
        <begin position="92"/>
        <end position="108"/>
    </location>
</feature>
<dbReference type="PANTHER" id="PTHR34404">
    <property type="entry name" value="REGULATORY PROTEIN, FMDB FAMILY"/>
    <property type="match status" value="1"/>
</dbReference>
<evidence type="ECO:0000313" key="4">
    <source>
        <dbReference type="Proteomes" id="UP001556653"/>
    </source>
</evidence>
<dbReference type="EMBL" id="JBAKFJ010000001">
    <property type="protein sequence ID" value="MEX0386702.1"/>
    <property type="molecule type" value="Genomic_DNA"/>
</dbReference>
<protein>
    <submittedName>
        <fullName evidence="3">Zinc ribbon domain-containing protein</fullName>
    </submittedName>
</protein>
<dbReference type="Proteomes" id="UP001556653">
    <property type="component" value="Unassembled WGS sequence"/>
</dbReference>
<dbReference type="RefSeq" id="WP_367967164.1">
    <property type="nucleotide sequence ID" value="NZ_JBAKFI010000002.1"/>
</dbReference>
<feature type="domain" description="Putative regulatory protein FmdB zinc ribbon" evidence="2">
    <location>
        <begin position="1"/>
        <end position="42"/>
    </location>
</feature>
<dbReference type="InterPro" id="IPR013429">
    <property type="entry name" value="Regulatory_FmdB_Zinc_ribbon"/>
</dbReference>
<evidence type="ECO:0000256" key="1">
    <source>
        <dbReference type="SAM" id="MobiDB-lite"/>
    </source>
</evidence>
<evidence type="ECO:0000259" key="2">
    <source>
        <dbReference type="SMART" id="SM00834"/>
    </source>
</evidence>
<organism evidence="3 4">
    <name type="scientific">Spiribacter onubensis</name>
    <dbReference type="NCBI Taxonomy" id="3122420"/>
    <lineage>
        <taxon>Bacteria</taxon>
        <taxon>Pseudomonadati</taxon>
        <taxon>Pseudomonadota</taxon>
        <taxon>Gammaproteobacteria</taxon>
        <taxon>Chromatiales</taxon>
        <taxon>Ectothiorhodospiraceae</taxon>
        <taxon>Spiribacter</taxon>
    </lineage>
</organism>
<feature type="compositionally biased region" description="Basic and acidic residues" evidence="1">
    <location>
        <begin position="76"/>
        <end position="89"/>
    </location>
</feature>
<comment type="caution">
    <text evidence="3">The sequence shown here is derived from an EMBL/GenBank/DDBJ whole genome shotgun (WGS) entry which is preliminary data.</text>
</comment>
<evidence type="ECO:0000313" key="3">
    <source>
        <dbReference type="EMBL" id="MEX0386702.1"/>
    </source>
</evidence>
<accession>A0ABV3S9A2</accession>
<dbReference type="PANTHER" id="PTHR34404:SF2">
    <property type="entry name" value="CONSERVED SERINE RICH PROTEIN"/>
    <property type="match status" value="1"/>
</dbReference>